<evidence type="ECO:0000313" key="3">
    <source>
        <dbReference type="EMBL" id="MBK9298560.1"/>
    </source>
</evidence>
<proteinExistence type="predicted"/>
<feature type="compositionally biased region" description="Low complexity" evidence="1">
    <location>
        <begin position="80"/>
        <end position="93"/>
    </location>
</feature>
<gene>
    <name evidence="3" type="ORF">IPN02_17385</name>
</gene>
<dbReference type="Gene3D" id="1.10.287.110">
    <property type="entry name" value="DnaJ domain"/>
    <property type="match status" value="1"/>
</dbReference>
<dbReference type="SMART" id="SM00271">
    <property type="entry name" value="DnaJ"/>
    <property type="match status" value="1"/>
</dbReference>
<dbReference type="CDD" id="cd06257">
    <property type="entry name" value="DnaJ"/>
    <property type="match status" value="1"/>
</dbReference>
<dbReference type="EMBL" id="JADJZA010000009">
    <property type="protein sequence ID" value="MBK9298560.1"/>
    <property type="molecule type" value="Genomic_DNA"/>
</dbReference>
<evidence type="ECO:0000313" key="4">
    <source>
        <dbReference type="Proteomes" id="UP000727993"/>
    </source>
</evidence>
<dbReference type="InterPro" id="IPR001623">
    <property type="entry name" value="DnaJ_domain"/>
</dbReference>
<sequence length="235" mass="24635">MTPAEARAALGVDATASPEEIRAAFRAQIGRHHPDVNPGQDTSARAVRLINAWAVLSALPAASRSRRRAKRSGSDERAGPPRGTTPRRNSADAPTPPRPAEAEPDPNADVSAGRAAAWASDGSVLVAAPWEETMLWLVDAAHRVGDVTFLDPSSGLVEALVEFVDGPTVTLIMSLQGRAALTPDGSSGTEVWISMEPWSTPPRPDLPDHTAVAELVAHHLRTAAAELSPPTAPDG</sequence>
<dbReference type="InterPro" id="IPR036869">
    <property type="entry name" value="J_dom_sf"/>
</dbReference>
<feature type="region of interest" description="Disordered" evidence="1">
    <location>
        <begin position="64"/>
        <end position="115"/>
    </location>
</feature>
<dbReference type="Pfam" id="PF00226">
    <property type="entry name" value="DnaJ"/>
    <property type="match status" value="1"/>
</dbReference>
<feature type="domain" description="J" evidence="2">
    <location>
        <begin position="5"/>
        <end position="73"/>
    </location>
</feature>
<protein>
    <submittedName>
        <fullName evidence="3">DnaJ domain-containing protein</fullName>
    </submittedName>
</protein>
<dbReference type="Proteomes" id="UP000727993">
    <property type="component" value="Unassembled WGS sequence"/>
</dbReference>
<dbReference type="AlphaFoldDB" id="A0A936TH85"/>
<evidence type="ECO:0000259" key="2">
    <source>
        <dbReference type="PROSITE" id="PS50076"/>
    </source>
</evidence>
<organism evidence="3 4">
    <name type="scientific">Candidatus Neomicrothrix subdominans</name>
    <dbReference type="NCBI Taxonomy" id="2954438"/>
    <lineage>
        <taxon>Bacteria</taxon>
        <taxon>Bacillati</taxon>
        <taxon>Actinomycetota</taxon>
        <taxon>Acidimicrobiia</taxon>
        <taxon>Acidimicrobiales</taxon>
        <taxon>Microthrixaceae</taxon>
        <taxon>Candidatus Neomicrothrix</taxon>
    </lineage>
</organism>
<evidence type="ECO:0000256" key="1">
    <source>
        <dbReference type="SAM" id="MobiDB-lite"/>
    </source>
</evidence>
<comment type="caution">
    <text evidence="3">The sequence shown here is derived from an EMBL/GenBank/DDBJ whole genome shotgun (WGS) entry which is preliminary data.</text>
</comment>
<dbReference type="SUPFAM" id="SSF46565">
    <property type="entry name" value="Chaperone J-domain"/>
    <property type="match status" value="1"/>
</dbReference>
<reference evidence="3 4" key="1">
    <citation type="submission" date="2020-10" db="EMBL/GenBank/DDBJ databases">
        <title>Connecting structure to function with the recovery of over 1000 high-quality activated sludge metagenome-assembled genomes encoding full-length rRNA genes using long-read sequencing.</title>
        <authorList>
            <person name="Singleton C.M."/>
            <person name="Petriglieri F."/>
            <person name="Kristensen J.M."/>
            <person name="Kirkegaard R.H."/>
            <person name="Michaelsen T.Y."/>
            <person name="Andersen M.H."/>
            <person name="Karst S.M."/>
            <person name="Dueholm M.S."/>
            <person name="Nielsen P.H."/>
            <person name="Albertsen M."/>
        </authorList>
    </citation>
    <scope>NUCLEOTIDE SEQUENCE [LARGE SCALE GENOMIC DNA]</scope>
    <source>
        <strain evidence="3">Lyne_18-Q3-R50-59_MAXAC.006</strain>
    </source>
</reference>
<name>A0A936TH85_9ACTN</name>
<accession>A0A936TH85</accession>
<dbReference type="PROSITE" id="PS50076">
    <property type="entry name" value="DNAJ_2"/>
    <property type="match status" value="1"/>
</dbReference>